<dbReference type="PANTHER" id="PTHR33325:SF12">
    <property type="entry name" value="ZINC FINGER, CCHC-TYPE-RELATED"/>
    <property type="match status" value="1"/>
</dbReference>
<accession>A0ABD1AMX1</accession>
<dbReference type="EMBL" id="JBANAX010000458">
    <property type="protein sequence ID" value="KAL1208100.1"/>
    <property type="molecule type" value="Genomic_DNA"/>
</dbReference>
<evidence type="ECO:0000313" key="2">
    <source>
        <dbReference type="Proteomes" id="UP001558713"/>
    </source>
</evidence>
<sequence length="128" mass="15310">MSNIQNLEFAALTLSGDNYLQWTLDIKITLKSKRLGECIVENNNENERNRYMAIMIIHHHLAESLKDQYLTIENPLDLWNELKTRYDHDRTVMLPNAMYEWRNLRFQDFKSVDEYNSALFKIVSKLKL</sequence>
<dbReference type="Proteomes" id="UP001558713">
    <property type="component" value="Unassembled WGS sequence"/>
</dbReference>
<protein>
    <recommendedName>
        <fullName evidence="3">Retrotransposon Copia-like N-terminal domain-containing protein</fullName>
    </recommendedName>
</protein>
<organism evidence="1 2">
    <name type="scientific">Cardamine amara subsp. amara</name>
    <dbReference type="NCBI Taxonomy" id="228776"/>
    <lineage>
        <taxon>Eukaryota</taxon>
        <taxon>Viridiplantae</taxon>
        <taxon>Streptophyta</taxon>
        <taxon>Embryophyta</taxon>
        <taxon>Tracheophyta</taxon>
        <taxon>Spermatophyta</taxon>
        <taxon>Magnoliopsida</taxon>
        <taxon>eudicotyledons</taxon>
        <taxon>Gunneridae</taxon>
        <taxon>Pentapetalae</taxon>
        <taxon>rosids</taxon>
        <taxon>malvids</taxon>
        <taxon>Brassicales</taxon>
        <taxon>Brassicaceae</taxon>
        <taxon>Cardamineae</taxon>
        <taxon>Cardamine</taxon>
    </lineage>
</organism>
<gene>
    <name evidence="1" type="ORF">V5N11_010077</name>
</gene>
<reference evidence="1 2" key="1">
    <citation type="submission" date="2024-04" db="EMBL/GenBank/DDBJ databases">
        <title>Genome assembly C_amara_ONT_v2.</title>
        <authorList>
            <person name="Yant L."/>
            <person name="Moore C."/>
            <person name="Slenker M."/>
        </authorList>
    </citation>
    <scope>NUCLEOTIDE SEQUENCE [LARGE SCALE GENOMIC DNA]</scope>
    <source>
        <tissue evidence="1">Leaf</tissue>
    </source>
</reference>
<name>A0ABD1AMX1_CARAN</name>
<dbReference type="PANTHER" id="PTHR33325">
    <property type="entry name" value="ZINC FINGER, CCHC-TYPE-RELATED"/>
    <property type="match status" value="1"/>
</dbReference>
<proteinExistence type="predicted"/>
<evidence type="ECO:0000313" key="1">
    <source>
        <dbReference type="EMBL" id="KAL1208100.1"/>
    </source>
</evidence>
<evidence type="ECO:0008006" key="3">
    <source>
        <dbReference type="Google" id="ProtNLM"/>
    </source>
</evidence>
<keyword evidence="2" id="KW-1185">Reference proteome</keyword>
<dbReference type="AlphaFoldDB" id="A0ABD1AMX1"/>
<comment type="caution">
    <text evidence="1">The sequence shown here is derived from an EMBL/GenBank/DDBJ whole genome shotgun (WGS) entry which is preliminary data.</text>
</comment>